<dbReference type="Pfam" id="PF13419">
    <property type="entry name" value="HAD_2"/>
    <property type="match status" value="1"/>
</dbReference>
<accession>A0AAE3JME1</accession>
<dbReference type="InterPro" id="IPR036412">
    <property type="entry name" value="HAD-like_sf"/>
</dbReference>
<evidence type="ECO:0000256" key="3">
    <source>
        <dbReference type="ARBA" id="ARBA00006171"/>
    </source>
</evidence>
<name>A0AAE3JME1_9SPIR</name>
<evidence type="ECO:0000313" key="6">
    <source>
        <dbReference type="Proteomes" id="UP001198163"/>
    </source>
</evidence>
<dbReference type="EMBL" id="JAINWA010000003">
    <property type="protein sequence ID" value="MCD1655634.1"/>
    <property type="molecule type" value="Genomic_DNA"/>
</dbReference>
<evidence type="ECO:0000256" key="2">
    <source>
        <dbReference type="ARBA" id="ARBA00004818"/>
    </source>
</evidence>
<dbReference type="AlphaFoldDB" id="A0AAE3JME1"/>
<keyword evidence="6" id="KW-1185">Reference proteome</keyword>
<dbReference type="Gene3D" id="1.10.150.240">
    <property type="entry name" value="Putative phosphatase, domain 2"/>
    <property type="match status" value="1"/>
</dbReference>
<gene>
    <name evidence="5" type="ORF">K7J14_13120</name>
</gene>
<proteinExistence type="inferred from homology"/>
<sequence length="212" mass="24661">MYSLVVWDWNGTLLNDVDENISIVNELLKKRSLPVIGKETYKRFFRMPIKSFYMDIGFDFSEESFESIAKEYNHLYKQRFSSMLLTNEIEGILEYIDGCNIDQYIVSASEQKSLDVQVSEKNISRYFKKIVGNDDFSVVSKIEKAKELRTEFGKEDKILFIGDMFHDYEAAQAIGADCVIYRNGHQETKENADYRIIDSMAELKEVVKRCSA</sequence>
<dbReference type="SFLD" id="SFLDG01129">
    <property type="entry name" value="C1.5:_HAD__Beta-PGM__Phosphata"/>
    <property type="match status" value="1"/>
</dbReference>
<organism evidence="5 6">
    <name type="scientific">Teretinema zuelzerae</name>
    <dbReference type="NCBI Taxonomy" id="156"/>
    <lineage>
        <taxon>Bacteria</taxon>
        <taxon>Pseudomonadati</taxon>
        <taxon>Spirochaetota</taxon>
        <taxon>Spirochaetia</taxon>
        <taxon>Spirochaetales</taxon>
        <taxon>Treponemataceae</taxon>
        <taxon>Teretinema</taxon>
    </lineage>
</organism>
<evidence type="ECO:0000256" key="1">
    <source>
        <dbReference type="ARBA" id="ARBA00000830"/>
    </source>
</evidence>
<dbReference type="GO" id="GO:0005829">
    <property type="term" value="C:cytosol"/>
    <property type="evidence" value="ECO:0007669"/>
    <property type="project" value="TreeGrafter"/>
</dbReference>
<dbReference type="GO" id="GO:0006281">
    <property type="term" value="P:DNA repair"/>
    <property type="evidence" value="ECO:0007669"/>
    <property type="project" value="TreeGrafter"/>
</dbReference>
<dbReference type="SUPFAM" id="SSF56784">
    <property type="entry name" value="HAD-like"/>
    <property type="match status" value="1"/>
</dbReference>
<evidence type="ECO:0000313" key="5">
    <source>
        <dbReference type="EMBL" id="MCD1655634.1"/>
    </source>
</evidence>
<dbReference type="GO" id="GO:0008967">
    <property type="term" value="F:phosphoglycolate phosphatase activity"/>
    <property type="evidence" value="ECO:0007669"/>
    <property type="project" value="UniProtKB-EC"/>
</dbReference>
<dbReference type="Gene3D" id="3.40.50.1000">
    <property type="entry name" value="HAD superfamily/HAD-like"/>
    <property type="match status" value="1"/>
</dbReference>
<dbReference type="PANTHER" id="PTHR43434:SF1">
    <property type="entry name" value="PHOSPHOGLYCOLATE PHOSPHATASE"/>
    <property type="match status" value="1"/>
</dbReference>
<protein>
    <recommendedName>
        <fullName evidence="4">phosphoglycolate phosphatase</fullName>
        <ecNumber evidence="4">3.1.3.18</ecNumber>
    </recommendedName>
</protein>
<keyword evidence="5" id="KW-0378">Hydrolase</keyword>
<reference evidence="5" key="1">
    <citation type="submission" date="2021-08" db="EMBL/GenBank/DDBJ databases">
        <title>Comparative analyses of Brucepasteria parasyntrophica and Teretinema zuelzerae.</title>
        <authorList>
            <person name="Song Y."/>
            <person name="Brune A."/>
        </authorList>
    </citation>
    <scope>NUCLEOTIDE SEQUENCE</scope>
    <source>
        <strain evidence="5">DSM 1903</strain>
    </source>
</reference>
<dbReference type="InterPro" id="IPR023198">
    <property type="entry name" value="PGP-like_dom2"/>
</dbReference>
<evidence type="ECO:0000256" key="4">
    <source>
        <dbReference type="ARBA" id="ARBA00013078"/>
    </source>
</evidence>
<comment type="catalytic activity">
    <reaction evidence="1">
        <text>2-phosphoglycolate + H2O = glycolate + phosphate</text>
        <dbReference type="Rhea" id="RHEA:14369"/>
        <dbReference type="ChEBI" id="CHEBI:15377"/>
        <dbReference type="ChEBI" id="CHEBI:29805"/>
        <dbReference type="ChEBI" id="CHEBI:43474"/>
        <dbReference type="ChEBI" id="CHEBI:58033"/>
        <dbReference type="EC" id="3.1.3.18"/>
    </reaction>
</comment>
<dbReference type="InterPro" id="IPR023214">
    <property type="entry name" value="HAD_sf"/>
</dbReference>
<dbReference type="EC" id="3.1.3.18" evidence="4"/>
<dbReference type="InterPro" id="IPR041492">
    <property type="entry name" value="HAD_2"/>
</dbReference>
<dbReference type="SFLD" id="SFLDS00003">
    <property type="entry name" value="Haloacid_Dehalogenase"/>
    <property type="match status" value="1"/>
</dbReference>
<comment type="caution">
    <text evidence="5">The sequence shown here is derived from an EMBL/GenBank/DDBJ whole genome shotgun (WGS) entry which is preliminary data.</text>
</comment>
<comment type="pathway">
    <text evidence="2">Organic acid metabolism; glycolate biosynthesis; glycolate from 2-phosphoglycolate: step 1/1.</text>
</comment>
<dbReference type="RefSeq" id="WP_230757161.1">
    <property type="nucleotide sequence ID" value="NZ_JAINWA010000003.1"/>
</dbReference>
<dbReference type="PANTHER" id="PTHR43434">
    <property type="entry name" value="PHOSPHOGLYCOLATE PHOSPHATASE"/>
    <property type="match status" value="1"/>
</dbReference>
<comment type="similarity">
    <text evidence="3">Belongs to the HAD-like hydrolase superfamily. CbbY/CbbZ/Gph/YieH family.</text>
</comment>
<dbReference type="InterPro" id="IPR050155">
    <property type="entry name" value="HAD-like_hydrolase_sf"/>
</dbReference>
<dbReference type="Proteomes" id="UP001198163">
    <property type="component" value="Unassembled WGS sequence"/>
</dbReference>